<accession>A0A8J3G137</accession>
<evidence type="ECO:0000313" key="2">
    <source>
        <dbReference type="EMBL" id="GHA81762.1"/>
    </source>
</evidence>
<evidence type="ECO:0000259" key="1">
    <source>
        <dbReference type="Pfam" id="PF02464"/>
    </source>
</evidence>
<reference evidence="2" key="2">
    <citation type="submission" date="2020-09" db="EMBL/GenBank/DDBJ databases">
        <authorList>
            <person name="Sun Q."/>
            <person name="Kim S."/>
        </authorList>
    </citation>
    <scope>NUCLEOTIDE SEQUENCE</scope>
    <source>
        <strain evidence="2">KCTC 32513</strain>
    </source>
</reference>
<proteinExistence type="predicted"/>
<dbReference type="Gene3D" id="3.90.950.20">
    <property type="entry name" value="CinA-like"/>
    <property type="match status" value="1"/>
</dbReference>
<dbReference type="NCBIfam" id="TIGR00199">
    <property type="entry name" value="PncC_domain"/>
    <property type="match status" value="1"/>
</dbReference>
<dbReference type="Pfam" id="PF02464">
    <property type="entry name" value="CinA"/>
    <property type="match status" value="1"/>
</dbReference>
<gene>
    <name evidence="2" type="ORF">GCM10009069_01030</name>
</gene>
<reference evidence="2" key="1">
    <citation type="journal article" date="2014" name="Int. J. Syst. Evol. Microbiol.">
        <title>Complete genome sequence of Corynebacterium casei LMG S-19264T (=DSM 44701T), isolated from a smear-ripened cheese.</title>
        <authorList>
            <consortium name="US DOE Joint Genome Institute (JGI-PGF)"/>
            <person name="Walter F."/>
            <person name="Albersmeier A."/>
            <person name="Kalinowski J."/>
            <person name="Ruckert C."/>
        </authorList>
    </citation>
    <scope>NUCLEOTIDE SEQUENCE</scope>
    <source>
        <strain evidence="2">KCTC 32513</strain>
    </source>
</reference>
<feature type="domain" description="CinA C-terminal" evidence="1">
    <location>
        <begin position="12"/>
        <end position="162"/>
    </location>
</feature>
<dbReference type="SUPFAM" id="SSF142433">
    <property type="entry name" value="CinA-like"/>
    <property type="match status" value="1"/>
</dbReference>
<keyword evidence="3" id="KW-1185">Reference proteome</keyword>
<protein>
    <recommendedName>
        <fullName evidence="1">CinA C-terminal domain-containing protein</fullName>
    </recommendedName>
</protein>
<sequence>MTDPVLADIFRLSKDLLETAKAHDVTIGVVESCTGGLLGAAITAMPGSSSVFQGGFLTYSNTLKQKLVGVSADTLRAHGAVSEDTAREMAAGARERLGVDLAISITGVAGPGGGSPSKPVGTVCFGLASDSGVLTETAVFADLSRNRVRDYAVIHAMKMLIRAADRK</sequence>
<comment type="caution">
    <text evidence="2">The sequence shown here is derived from an EMBL/GenBank/DDBJ whole genome shotgun (WGS) entry which is preliminary data.</text>
</comment>
<dbReference type="InterPro" id="IPR036653">
    <property type="entry name" value="CinA-like_C"/>
</dbReference>
<dbReference type="AlphaFoldDB" id="A0A8J3G137"/>
<dbReference type="Proteomes" id="UP000634004">
    <property type="component" value="Unassembled WGS sequence"/>
</dbReference>
<organism evidence="2 3">
    <name type="scientific">Algimonas arctica</name>
    <dbReference type="NCBI Taxonomy" id="1479486"/>
    <lineage>
        <taxon>Bacteria</taxon>
        <taxon>Pseudomonadati</taxon>
        <taxon>Pseudomonadota</taxon>
        <taxon>Alphaproteobacteria</taxon>
        <taxon>Maricaulales</taxon>
        <taxon>Robiginitomaculaceae</taxon>
        <taxon>Algimonas</taxon>
    </lineage>
</organism>
<evidence type="ECO:0000313" key="3">
    <source>
        <dbReference type="Proteomes" id="UP000634004"/>
    </source>
</evidence>
<dbReference type="RefSeq" id="WP_189494267.1">
    <property type="nucleotide sequence ID" value="NZ_BMZH01000001.1"/>
</dbReference>
<dbReference type="InterPro" id="IPR008136">
    <property type="entry name" value="CinA_C"/>
</dbReference>
<name>A0A8J3G137_9PROT</name>
<dbReference type="EMBL" id="BMZH01000001">
    <property type="protein sequence ID" value="GHA81762.1"/>
    <property type="molecule type" value="Genomic_DNA"/>
</dbReference>